<gene>
    <name evidence="12" type="ORF">EJ06DRAFT_490957</name>
</gene>
<evidence type="ECO:0000256" key="3">
    <source>
        <dbReference type="ARBA" id="ARBA00022723"/>
    </source>
</evidence>
<dbReference type="PANTHER" id="PTHR21497:SF24">
    <property type="entry name" value="E3 UBIQUITIN-PROTEIN LIGASE UBR1"/>
    <property type="match status" value="1"/>
</dbReference>
<evidence type="ECO:0000256" key="7">
    <source>
        <dbReference type="ARBA" id="ARBA00046341"/>
    </source>
</evidence>
<sequence length="2126" mass="240803">MNLTYEDLLCQHLQSLPAEFGNRYSTEATNRLIQLLFSSLFAHSKDYVHLFFPNGPPSAESGRRWSLREAQGAIEGAEYSEAARGHPCGHIFKYGEATYRCRTCTADDTCVLCARCFEASDHEGHNVFVNLSPGNAGCCDCGDTEAWLRPVNCSIHTAQLGTESKAAGKAKEGSSLPPDLVNAIQMTIARALDYLCDVFSCSPEQLRLPKTESSVFDDERQSRLPRQTYGGPYTTPEADTEFALILWNDEKHTVNDVRDQVARACRMALSKGLEKAHEVNDIGRSVVIFSKDLPGLLQMAKIIEQPKLTVTVRSARDTFREQMCATIVEWISDIAGCSVGQDPNILRDTICEELLKGWRIGSEAHHKSIGKDGIDDHEVEDISEEFLRIHGRYPPNGARVRRIWRLGAGGGDVEDSDGDPDEDEPADDDEEMDVDEVEGGDQELEMVDDIDDALETSEATFAGYPPPPPPPPNPARRNTGSGSVAADDADQNPALMSVPKTPKINQRSLRNPRPPRYWLEKPEGYSRRAGIGLAEDLWKRVRLDYLILFDLRMWKKLRTDLRDVFISTVVTLPFFKRLLGLRFAGVYTVLAELYLIADREPEHSIISLSLQMLTTPSITVEIVERGNFLTNLMAILYTFLTTRQVGYPSDVNLSSTLAFEAGAVTNRRIYHFYMDMKYLLASELVQERIKTEERYLMQFLDLAKLHQGICPNFRAVGDHVEYEADTWISANLIIQEIIKLCKSLSESFVVRSQEDLPHLCRAIRYTAKTTTINSLGYERTRYDQSEIKEETRFKTVLPYEFEEDPAPLRRIVDYVVEREPMSFHHALHYTLSWLIDRGKSMSSGHLVRLLTFSDVNLHQPSIHANLLGASQPEERLLALFDFPLRVLAWLAQMRAGMWVRNGITLRHQSSAHRTVQRAPLSHHRDIFMVQVALVVCRPATVLASIVDRFNVTSWITGDYQQIAGQEEQQRMDVAEDFVHLLIVLLSDRTNLIPLEDDPHPQVSTARRDIIHALCFKPLLYSELTSKMADKLSESEEFDKLLDELAVYKPPEGLSDYGTFALKPQFLEELDPYLTQFSRNQRDEAENIYRKYLAEKTGTPQSEVVYEPRLRPIKSGLFKNLSGVTRQPLFAQIIFYLLQYAMVADRFETNNIPATKVEQFLQFVLHLTLIAVLEDDEADESMQEHAGTNSFCHIALTKHAKITVSGETTIAGLLRRISETDTLKFCEAKARRVLRHLRHRRPVEYQTWMNRMNLPVERSTEPSPAPSSENKELKKKQALERQARVMAQFKQQQNSFLQNQSMDWVDDYTSEDDDFATPPEEEEEEQWKYPTGSCILCQEDVTDEKLYGTFALMNESRIFRQTDVTDDDWVREVMMSPLSLDRDAEPVRPFGVAGQNRYKLHKVTSDGKVVELERQGLAKGFPCTHTKRGPVATGCGHIMHFTCFDIYIQAVLRRHSTQIARNQPERVDLKEFLCPLCKALGNAFLPIIWKGKAIQYPGVLRPDASFDNFLSNQIGIQISKLGKGPERAGPERADMRTVMGESVPLQRLEQLFLDYGNKEMIPTLASKLPELVQSFASNQTAPTSSARPTGINQGTPFFNILTNTGDFLNVGPPPPEPANTGLTPPMLELVKTYHRLRETMRVNGLGSQFMYPLNNVQDDLTFTDTLAKSLGYSIAAAEIAQRGVESEHDVTFLDKISSQTLTHLRILSETVTSFTAIGGLRHGGANLTNREFFESQLRQMRQLFVGHPDVCDISRLKSDESGQMQNTASLMTLDPFIFLSECAACLVPALHLDIHHVMRLCYIAELVRVVLAFRNYNVQMADRDIVSRLERDAGDIPDTFNRFVQGIVQGWEEVQTTNRAPQKLDLNAQPVLQVPAVLYKFAQTYALSFVRKCAILMQVRYGVEFPRNSAHPDDTELTRLSRALRLPQFDDMISEVIASESTKYIIFGWMWHYALVREGRPSSRLALSLGHPCIFELVGLPKNFDTLQDEAMRRRCPKTGKEQTDPVVCLFCGEIFCSQAICCATDNGALGGCYNHRSKCGGTIGMFINIRKCMVICLNNKNGSWTIAPYLDKHGEADPTLRRHHQLFLNQRRYDVLLRTMWLQHLVQSTIARKLEGDTNNGGWETL</sequence>
<dbReference type="GO" id="GO:0071596">
    <property type="term" value="P:ubiquitin-dependent protein catabolic process via the N-end rule pathway"/>
    <property type="evidence" value="ECO:0007669"/>
    <property type="project" value="UniProtKB-UniRule"/>
</dbReference>
<comment type="pathway">
    <text evidence="9">Protein modification; protein ubiquitination.</text>
</comment>
<feature type="domain" description="UBR-type" evidence="11">
    <location>
        <begin position="86"/>
        <end position="158"/>
    </location>
</feature>
<evidence type="ECO:0000256" key="9">
    <source>
        <dbReference type="RuleBase" id="RU366018"/>
    </source>
</evidence>
<dbReference type="Pfam" id="PF22960">
    <property type="entry name" value="WHD_UBR1"/>
    <property type="match status" value="1"/>
</dbReference>
<dbReference type="EMBL" id="ML996691">
    <property type="protein sequence ID" value="KAF2402486.1"/>
    <property type="molecule type" value="Genomic_DNA"/>
</dbReference>
<dbReference type="InterPro" id="IPR036390">
    <property type="entry name" value="WH_DNA-bd_sf"/>
</dbReference>
<organism evidence="12 13">
    <name type="scientific">Trichodelitschia bisporula</name>
    <dbReference type="NCBI Taxonomy" id="703511"/>
    <lineage>
        <taxon>Eukaryota</taxon>
        <taxon>Fungi</taxon>
        <taxon>Dikarya</taxon>
        <taxon>Ascomycota</taxon>
        <taxon>Pezizomycotina</taxon>
        <taxon>Dothideomycetes</taxon>
        <taxon>Dothideomycetes incertae sedis</taxon>
        <taxon>Phaeotrichales</taxon>
        <taxon>Phaeotrichaceae</taxon>
        <taxon>Trichodelitschia</taxon>
    </lineage>
</organism>
<proteinExistence type="inferred from homology"/>
<keyword evidence="6 9" id="KW-0862">Zinc</keyword>
<dbReference type="UniPathway" id="UPA00143"/>
<dbReference type="GO" id="GO:0005737">
    <property type="term" value="C:cytoplasm"/>
    <property type="evidence" value="ECO:0007669"/>
    <property type="project" value="TreeGrafter"/>
</dbReference>
<evidence type="ECO:0000259" key="11">
    <source>
        <dbReference type="PROSITE" id="PS51157"/>
    </source>
</evidence>
<keyword evidence="3 9" id="KW-0479">Metal-binding</keyword>
<dbReference type="SMART" id="SM00396">
    <property type="entry name" value="ZnF_UBR1"/>
    <property type="match status" value="1"/>
</dbReference>
<dbReference type="EC" id="2.3.2.27" evidence="9"/>
<name>A0A6G1I2Y4_9PEZI</name>
<reference evidence="12" key="1">
    <citation type="journal article" date="2020" name="Stud. Mycol.">
        <title>101 Dothideomycetes genomes: a test case for predicting lifestyles and emergence of pathogens.</title>
        <authorList>
            <person name="Haridas S."/>
            <person name="Albert R."/>
            <person name="Binder M."/>
            <person name="Bloem J."/>
            <person name="Labutti K."/>
            <person name="Salamov A."/>
            <person name="Andreopoulos B."/>
            <person name="Baker S."/>
            <person name="Barry K."/>
            <person name="Bills G."/>
            <person name="Bluhm B."/>
            <person name="Cannon C."/>
            <person name="Castanera R."/>
            <person name="Culley D."/>
            <person name="Daum C."/>
            <person name="Ezra D."/>
            <person name="Gonzalez J."/>
            <person name="Henrissat B."/>
            <person name="Kuo A."/>
            <person name="Liang C."/>
            <person name="Lipzen A."/>
            <person name="Lutzoni F."/>
            <person name="Magnuson J."/>
            <person name="Mondo S."/>
            <person name="Nolan M."/>
            <person name="Ohm R."/>
            <person name="Pangilinan J."/>
            <person name="Park H.-J."/>
            <person name="Ramirez L."/>
            <person name="Alfaro M."/>
            <person name="Sun H."/>
            <person name="Tritt A."/>
            <person name="Yoshinaga Y."/>
            <person name="Zwiers L.-H."/>
            <person name="Turgeon B."/>
            <person name="Goodwin S."/>
            <person name="Spatafora J."/>
            <person name="Crous P."/>
            <person name="Grigoriev I."/>
        </authorList>
    </citation>
    <scope>NUCLEOTIDE SEQUENCE</scope>
    <source>
        <strain evidence="12">CBS 262.69</strain>
    </source>
</reference>
<comment type="function">
    <text evidence="9">Ubiquitin ligase protein which is a component of the N-end rule pathway. Recognizes and binds to proteins bearing specific N-terminal residues that are destabilizing according to the N-end rule, leading to their ubiquitination and subsequent degradation.</text>
</comment>
<keyword evidence="4 9" id="KW-0863">Zinc-finger</keyword>
<dbReference type="FunFam" id="2.10.110.30:FF:000001">
    <property type="entry name" value="E3 ubiquitin-protein ligase UBR2 isoform 1"/>
    <property type="match status" value="1"/>
</dbReference>
<evidence type="ECO:0000256" key="10">
    <source>
        <dbReference type="SAM" id="MobiDB-lite"/>
    </source>
</evidence>
<comment type="similarity">
    <text evidence="7 9">Belongs to the E3 ubiquitin-protein ligase UBR1-like family.</text>
</comment>
<dbReference type="CDD" id="cd16482">
    <property type="entry name" value="RING-H2_UBR1-like"/>
    <property type="match status" value="1"/>
</dbReference>
<dbReference type="InterPro" id="IPR042065">
    <property type="entry name" value="E3_ELL-like"/>
</dbReference>
<evidence type="ECO:0000256" key="5">
    <source>
        <dbReference type="ARBA" id="ARBA00022786"/>
    </source>
</evidence>
<comment type="catalytic activity">
    <reaction evidence="1 9">
        <text>S-ubiquitinyl-[E2 ubiquitin-conjugating enzyme]-L-cysteine + [acceptor protein]-L-lysine = [E2 ubiquitin-conjugating enzyme]-L-cysteine + N(6)-ubiquitinyl-[acceptor protein]-L-lysine.</text>
        <dbReference type="EC" id="2.3.2.27"/>
    </reaction>
</comment>
<dbReference type="GO" id="GO:0016567">
    <property type="term" value="P:protein ubiquitination"/>
    <property type="evidence" value="ECO:0007669"/>
    <property type="project" value="UniProtKB-UniRule"/>
</dbReference>
<dbReference type="GO" id="GO:0008270">
    <property type="term" value="F:zinc ion binding"/>
    <property type="evidence" value="ECO:0007669"/>
    <property type="project" value="UniProtKB-UniRule"/>
</dbReference>
<dbReference type="Gene3D" id="1.10.10.2670">
    <property type="entry name" value="E3 ubiquitin-protein ligase"/>
    <property type="match status" value="1"/>
</dbReference>
<dbReference type="InterPro" id="IPR003126">
    <property type="entry name" value="Znf_UBR"/>
</dbReference>
<dbReference type="InterPro" id="IPR055194">
    <property type="entry name" value="UBR1-like_WH"/>
</dbReference>
<evidence type="ECO:0000313" key="12">
    <source>
        <dbReference type="EMBL" id="KAF2402486.1"/>
    </source>
</evidence>
<accession>A0A6G1I2Y4</accession>
<evidence type="ECO:0000256" key="8">
    <source>
        <dbReference type="PROSITE-ProRule" id="PRU00508"/>
    </source>
</evidence>
<keyword evidence="2 9" id="KW-0808">Transferase</keyword>
<evidence type="ECO:0000256" key="4">
    <source>
        <dbReference type="ARBA" id="ARBA00022771"/>
    </source>
</evidence>
<dbReference type="InterPro" id="IPR039164">
    <property type="entry name" value="UBR1-like"/>
</dbReference>
<feature type="compositionally biased region" description="Acidic residues" evidence="10">
    <location>
        <begin position="412"/>
        <end position="444"/>
    </location>
</feature>
<evidence type="ECO:0000256" key="1">
    <source>
        <dbReference type="ARBA" id="ARBA00000900"/>
    </source>
</evidence>
<dbReference type="PROSITE" id="PS51157">
    <property type="entry name" value="ZF_UBR"/>
    <property type="match status" value="1"/>
</dbReference>
<dbReference type="OrthoDB" id="26387at2759"/>
<protein>
    <recommendedName>
        <fullName evidence="9">E3 ubiquitin-protein ligase</fullName>
        <ecNumber evidence="9">2.3.2.27</ecNumber>
    </recommendedName>
</protein>
<dbReference type="GO" id="GO:0061630">
    <property type="term" value="F:ubiquitin protein ligase activity"/>
    <property type="evidence" value="ECO:0007669"/>
    <property type="project" value="UniProtKB-UniRule"/>
</dbReference>
<keyword evidence="5 9" id="KW-0833">Ubl conjugation pathway</keyword>
<dbReference type="GO" id="GO:0000151">
    <property type="term" value="C:ubiquitin ligase complex"/>
    <property type="evidence" value="ECO:0007669"/>
    <property type="project" value="TreeGrafter"/>
</dbReference>
<dbReference type="Proteomes" id="UP000799640">
    <property type="component" value="Unassembled WGS sequence"/>
</dbReference>
<dbReference type="Pfam" id="PF02207">
    <property type="entry name" value="zf-UBR"/>
    <property type="match status" value="1"/>
</dbReference>
<dbReference type="CDD" id="cd19673">
    <property type="entry name" value="UBR-box_UBR3"/>
    <property type="match status" value="1"/>
</dbReference>
<feature type="region of interest" description="Disordered" evidence="10">
    <location>
        <begin position="459"/>
        <end position="515"/>
    </location>
</feature>
<feature type="region of interest" description="Disordered" evidence="10">
    <location>
        <begin position="409"/>
        <end position="444"/>
    </location>
</feature>
<evidence type="ECO:0000256" key="2">
    <source>
        <dbReference type="ARBA" id="ARBA00022679"/>
    </source>
</evidence>
<dbReference type="InterPro" id="IPR044046">
    <property type="entry name" value="E3_ligase_UBR-like_C"/>
</dbReference>
<evidence type="ECO:0000256" key="6">
    <source>
        <dbReference type="ARBA" id="ARBA00022833"/>
    </source>
</evidence>
<feature type="region of interest" description="Disordered" evidence="10">
    <location>
        <begin position="212"/>
        <end position="232"/>
    </location>
</feature>
<dbReference type="PANTHER" id="PTHR21497">
    <property type="entry name" value="UBIQUITIN LIGASE E3 ALPHA-RELATED"/>
    <property type="match status" value="1"/>
</dbReference>
<dbReference type="Pfam" id="PF18995">
    <property type="entry name" value="PRT6_C"/>
    <property type="match status" value="1"/>
</dbReference>
<dbReference type="SUPFAM" id="SSF46785">
    <property type="entry name" value="Winged helix' DNA-binding domain"/>
    <property type="match status" value="1"/>
</dbReference>
<feature type="zinc finger region" description="UBR-type" evidence="8">
    <location>
        <begin position="86"/>
        <end position="158"/>
    </location>
</feature>
<feature type="compositionally biased region" description="Pro residues" evidence="10">
    <location>
        <begin position="464"/>
        <end position="474"/>
    </location>
</feature>
<feature type="region of interest" description="Disordered" evidence="10">
    <location>
        <begin position="1253"/>
        <end position="1276"/>
    </location>
</feature>
<dbReference type="Gene3D" id="2.10.110.30">
    <property type="match status" value="1"/>
</dbReference>
<evidence type="ECO:0000313" key="13">
    <source>
        <dbReference type="Proteomes" id="UP000799640"/>
    </source>
</evidence>
<keyword evidence="13" id="KW-1185">Reference proteome</keyword>